<dbReference type="RefSeq" id="XP_001837854.1">
    <property type="nucleotide sequence ID" value="XM_001837802.1"/>
</dbReference>
<dbReference type="Gene3D" id="3.90.1300.10">
    <property type="entry name" value="Amidase signature (AS) domain"/>
    <property type="match status" value="1"/>
</dbReference>
<dbReference type="EMBL" id="AACS02000006">
    <property type="protein sequence ID" value="EAU83954.1"/>
    <property type="molecule type" value="Genomic_DNA"/>
</dbReference>
<dbReference type="eggNOG" id="KOG1212">
    <property type="taxonomic scope" value="Eukaryota"/>
</dbReference>
<proteinExistence type="inferred from homology"/>
<feature type="binding site" evidence="6">
    <location>
        <begin position="247"/>
        <end position="250"/>
    </location>
    <ligand>
        <name>substrate</name>
    </ligand>
</feature>
<name>A8P0B9_COPC7</name>
<dbReference type="InterPro" id="IPR023631">
    <property type="entry name" value="Amidase_dom"/>
</dbReference>
<accession>A8P0B9</accession>
<dbReference type="AlphaFoldDB" id="A8P0B9"/>
<evidence type="ECO:0000313" key="10">
    <source>
        <dbReference type="Proteomes" id="UP000001861"/>
    </source>
</evidence>
<dbReference type="InParanoid" id="A8P0B9"/>
<comment type="caution">
    <text evidence="9">The sequence shown here is derived from an EMBL/GenBank/DDBJ whole genome shotgun (WGS) entry which is preliminary data.</text>
</comment>
<evidence type="ECO:0000256" key="4">
    <source>
        <dbReference type="ARBA" id="ARBA00022801"/>
    </source>
</evidence>
<dbReference type="STRING" id="240176.A8P0B9"/>
<dbReference type="Proteomes" id="UP000001861">
    <property type="component" value="Unassembled WGS sequence"/>
</dbReference>
<dbReference type="InterPro" id="IPR020556">
    <property type="entry name" value="Amidase_CS"/>
</dbReference>
<evidence type="ECO:0000259" key="8">
    <source>
        <dbReference type="Pfam" id="PF01425"/>
    </source>
</evidence>
<organism evidence="9 10">
    <name type="scientific">Coprinopsis cinerea (strain Okayama-7 / 130 / ATCC MYA-4618 / FGSC 9003)</name>
    <name type="common">Inky cap fungus</name>
    <name type="synonym">Hormographiella aspergillata</name>
    <dbReference type="NCBI Taxonomy" id="240176"/>
    <lineage>
        <taxon>Eukaryota</taxon>
        <taxon>Fungi</taxon>
        <taxon>Dikarya</taxon>
        <taxon>Basidiomycota</taxon>
        <taxon>Agaricomycotina</taxon>
        <taxon>Agaricomycetes</taxon>
        <taxon>Agaricomycetidae</taxon>
        <taxon>Agaricales</taxon>
        <taxon>Agaricineae</taxon>
        <taxon>Psathyrellaceae</taxon>
        <taxon>Coprinopsis</taxon>
    </lineage>
</organism>
<dbReference type="FunCoup" id="A8P0B9">
    <property type="interactions" value="35"/>
</dbReference>
<feature type="active site" description="Charge relay system" evidence="5">
    <location>
        <position position="226"/>
    </location>
</feature>
<feature type="compositionally biased region" description="Polar residues" evidence="7">
    <location>
        <begin position="1"/>
        <end position="13"/>
    </location>
</feature>
<dbReference type="Pfam" id="PF01425">
    <property type="entry name" value="Amidase"/>
    <property type="match status" value="1"/>
</dbReference>
<feature type="binding site" evidence="6">
    <location>
        <position position="226"/>
    </location>
    <ligand>
        <name>substrate</name>
    </ligand>
</feature>
<dbReference type="OMA" id="QFKYYGY"/>
<dbReference type="GO" id="GO:0004040">
    <property type="term" value="F:amidase activity"/>
    <property type="evidence" value="ECO:0007669"/>
    <property type="project" value="UniProtKB-EC"/>
</dbReference>
<evidence type="ECO:0000256" key="2">
    <source>
        <dbReference type="ARBA" id="ARBA00009199"/>
    </source>
</evidence>
<evidence type="ECO:0000256" key="5">
    <source>
        <dbReference type="PIRSR" id="PIRSR001221-1"/>
    </source>
</evidence>
<dbReference type="GeneID" id="6014416"/>
<dbReference type="SUPFAM" id="SSF75304">
    <property type="entry name" value="Amidase signature (AS) enzymes"/>
    <property type="match status" value="1"/>
</dbReference>
<protein>
    <recommendedName>
        <fullName evidence="3">amidase</fullName>
        <ecNumber evidence="3">3.5.1.4</ecNumber>
    </recommendedName>
</protein>
<dbReference type="InterPro" id="IPR036928">
    <property type="entry name" value="AS_sf"/>
</dbReference>
<dbReference type="EC" id="3.5.1.4" evidence="3"/>
<dbReference type="PANTHER" id="PTHR46072">
    <property type="entry name" value="AMIDASE-RELATED-RELATED"/>
    <property type="match status" value="1"/>
</dbReference>
<keyword evidence="10" id="KW-1185">Reference proteome</keyword>
<dbReference type="PROSITE" id="PS00571">
    <property type="entry name" value="AMIDASES"/>
    <property type="match status" value="1"/>
</dbReference>
<dbReference type="OrthoDB" id="6428749at2759"/>
<feature type="region of interest" description="Disordered" evidence="7">
    <location>
        <begin position="1"/>
        <end position="26"/>
    </location>
</feature>
<gene>
    <name evidence="9" type="ORF">CC1G_09836</name>
</gene>
<dbReference type="PIRSF" id="PIRSF001221">
    <property type="entry name" value="Amidase_fungi"/>
    <property type="match status" value="1"/>
</dbReference>
<evidence type="ECO:0000256" key="3">
    <source>
        <dbReference type="ARBA" id="ARBA00012922"/>
    </source>
</evidence>
<comment type="catalytic activity">
    <reaction evidence="1">
        <text>a monocarboxylic acid amide + H2O = a monocarboxylate + NH4(+)</text>
        <dbReference type="Rhea" id="RHEA:12020"/>
        <dbReference type="ChEBI" id="CHEBI:15377"/>
        <dbReference type="ChEBI" id="CHEBI:28938"/>
        <dbReference type="ChEBI" id="CHEBI:35757"/>
        <dbReference type="ChEBI" id="CHEBI:83628"/>
        <dbReference type="EC" id="3.5.1.4"/>
    </reaction>
</comment>
<feature type="domain" description="Amidase" evidence="8">
    <location>
        <begin position="95"/>
        <end position="566"/>
    </location>
</feature>
<dbReference type="KEGG" id="cci:CC1G_09836"/>
<evidence type="ECO:0000256" key="7">
    <source>
        <dbReference type="SAM" id="MobiDB-lite"/>
    </source>
</evidence>
<evidence type="ECO:0000256" key="6">
    <source>
        <dbReference type="PIRSR" id="PIRSR001221-2"/>
    </source>
</evidence>
<feature type="active site" description="Acyl-ester intermediate" evidence="5">
    <location>
        <position position="250"/>
    </location>
</feature>
<sequence>MSNTNSSDSTPTWRTKVAEKRAQRQKQIPTEWLIATDKLPPPEQRNVMSFPETCGLLTSKEIEITTIAEKEERRMGDGAHALLDKMKRGEWSAVEVMTAFTKRALVAHQTTNCLTEIFIEEALKKAEKLDEHFKKTGEVVGPLHGLPVSLKDQINVKGIESTMGYVSWIGDVAKKNAVLVDILESLGAIPFVKTNVPQTLMWAETFNYVFGRTVNPYNRELTAGGSSGGEGALIAMQGSPLGVGSDIGGSIRIPSGYCGIYGLRPSFHRIPYGNCRNSLEGQESVPSVLGPMAPGISMIKLFMKTVLSKRPWMMDPLVIRKAWSEDEYKLNDHGGGKRLCFGILWDDGVIIPNPPVTRGLEEVKAALVSARHQVVDWKPIKHKEIFNAIANIFAAGCAEDFEMTCAIEDEPLVSSMTIEEELKVETGEVSRPEVKGVSAFQLWQVQKKRRDLRQEYLDWWQSSQEWAQTDTGRPIDAIICPVAPHVAPLHGKTVSDHYTMVWNALDYPGLVIPVSRVDPVRDIKVERSELLGDDDRANYEGYDPEAFRDAPISIQLIGRTLEEEALIGMAEIVDAALKKARE</sequence>
<reference evidence="9 10" key="1">
    <citation type="journal article" date="2010" name="Proc. Natl. Acad. Sci. U.S.A.">
        <title>Insights into evolution of multicellular fungi from the assembled chromosomes of the mushroom Coprinopsis cinerea (Coprinus cinereus).</title>
        <authorList>
            <person name="Stajich J.E."/>
            <person name="Wilke S.K."/>
            <person name="Ahren D."/>
            <person name="Au C.H."/>
            <person name="Birren B.W."/>
            <person name="Borodovsky M."/>
            <person name="Burns C."/>
            <person name="Canback B."/>
            <person name="Casselton L.A."/>
            <person name="Cheng C.K."/>
            <person name="Deng J."/>
            <person name="Dietrich F.S."/>
            <person name="Fargo D.C."/>
            <person name="Farman M.L."/>
            <person name="Gathman A.C."/>
            <person name="Goldberg J."/>
            <person name="Guigo R."/>
            <person name="Hoegger P.J."/>
            <person name="Hooker J.B."/>
            <person name="Huggins A."/>
            <person name="James T.Y."/>
            <person name="Kamada T."/>
            <person name="Kilaru S."/>
            <person name="Kodira C."/>
            <person name="Kues U."/>
            <person name="Kupfer D."/>
            <person name="Kwan H.S."/>
            <person name="Lomsadze A."/>
            <person name="Li W."/>
            <person name="Lilly W.W."/>
            <person name="Ma L.J."/>
            <person name="Mackey A.J."/>
            <person name="Manning G."/>
            <person name="Martin F."/>
            <person name="Muraguchi H."/>
            <person name="Natvig D.O."/>
            <person name="Palmerini H."/>
            <person name="Ramesh M.A."/>
            <person name="Rehmeyer C.J."/>
            <person name="Roe B.A."/>
            <person name="Shenoy N."/>
            <person name="Stanke M."/>
            <person name="Ter-Hovhannisyan V."/>
            <person name="Tunlid A."/>
            <person name="Velagapudi R."/>
            <person name="Vision T.J."/>
            <person name="Zeng Q."/>
            <person name="Zolan M.E."/>
            <person name="Pukkila P.J."/>
        </authorList>
    </citation>
    <scope>NUCLEOTIDE SEQUENCE [LARGE SCALE GENOMIC DNA]</scope>
    <source>
        <strain evidence="10">Okayama-7 / 130 / ATCC MYA-4618 / FGSC 9003</strain>
    </source>
</reference>
<evidence type="ECO:0000256" key="1">
    <source>
        <dbReference type="ARBA" id="ARBA00001311"/>
    </source>
</evidence>
<keyword evidence="4" id="KW-0378">Hydrolase</keyword>
<feature type="binding site" evidence="6">
    <location>
        <position position="200"/>
    </location>
    <ligand>
        <name>substrate</name>
    </ligand>
</feature>
<comment type="similarity">
    <text evidence="2">Belongs to the amidase family.</text>
</comment>
<feature type="active site" description="Charge relay system" evidence="5">
    <location>
        <position position="151"/>
    </location>
</feature>
<dbReference type="VEuPathDB" id="FungiDB:CC1G_09836"/>
<evidence type="ECO:0000313" key="9">
    <source>
        <dbReference type="EMBL" id="EAU83954.1"/>
    </source>
</evidence>